<evidence type="ECO:0000256" key="4">
    <source>
        <dbReference type="ARBA" id="ARBA00022741"/>
    </source>
</evidence>
<evidence type="ECO:0000256" key="8">
    <source>
        <dbReference type="ARBA" id="ARBA00048741"/>
    </source>
</evidence>
<dbReference type="EC" id="6.3.5.4" evidence="3"/>
<dbReference type="InterPro" id="IPR033738">
    <property type="entry name" value="AsnB_N"/>
</dbReference>
<dbReference type="Pfam" id="PF13537">
    <property type="entry name" value="GATase_7"/>
    <property type="match status" value="1"/>
</dbReference>
<feature type="binding site" evidence="9">
    <location>
        <position position="295"/>
    </location>
    <ligand>
        <name>ATP</name>
        <dbReference type="ChEBI" id="CHEBI:30616"/>
    </ligand>
</feature>
<reference evidence="11 12" key="1">
    <citation type="journal article" date="2010" name="Int. J. Syst. Evol. Microbiol.">
        <title>Bacillus horneckiae sp. nov., isolated from a spacecraft-assembly clean room.</title>
        <authorList>
            <person name="Vaishampayan P."/>
            <person name="Probst A."/>
            <person name="Krishnamurthi S."/>
            <person name="Ghosh S."/>
            <person name="Osman S."/>
            <person name="McDowall A."/>
            <person name="Ruckmani A."/>
            <person name="Mayilraj S."/>
            <person name="Venkateswaran K."/>
        </authorList>
    </citation>
    <scope>NUCLEOTIDE SEQUENCE [LARGE SCALE GENOMIC DNA]</scope>
    <source>
        <strain evidence="12">1PO1SC</strain>
    </source>
</reference>
<dbReference type="InterPro" id="IPR051786">
    <property type="entry name" value="ASN_synthetase/amidase"/>
</dbReference>
<dbReference type="PANTHER" id="PTHR43284:SF1">
    <property type="entry name" value="ASPARAGINE SYNTHETASE"/>
    <property type="match status" value="1"/>
</dbReference>
<dbReference type="AlphaFoldDB" id="A0A2N0ZE65"/>
<dbReference type="GO" id="GO:0006529">
    <property type="term" value="P:asparagine biosynthetic process"/>
    <property type="evidence" value="ECO:0007669"/>
    <property type="project" value="UniProtKB-KW"/>
</dbReference>
<dbReference type="Gene3D" id="3.60.20.10">
    <property type="entry name" value="Glutamine Phosphoribosylpyrophosphate, subunit 1, domain 1"/>
    <property type="match status" value="1"/>
</dbReference>
<dbReference type="PANTHER" id="PTHR43284">
    <property type="entry name" value="ASPARAGINE SYNTHETASE (GLUTAMINE-HYDROLYZING)"/>
    <property type="match status" value="1"/>
</dbReference>
<evidence type="ECO:0000256" key="2">
    <source>
        <dbReference type="ARBA" id="ARBA00005752"/>
    </source>
</evidence>
<dbReference type="SUPFAM" id="SSF56235">
    <property type="entry name" value="N-terminal nucleophile aminohydrolases (Ntn hydrolases)"/>
    <property type="match status" value="1"/>
</dbReference>
<feature type="binding site" evidence="9">
    <location>
        <position position="100"/>
    </location>
    <ligand>
        <name>L-glutamine</name>
        <dbReference type="ChEBI" id="CHEBI:58359"/>
    </ligand>
</feature>
<evidence type="ECO:0000256" key="5">
    <source>
        <dbReference type="ARBA" id="ARBA00022840"/>
    </source>
</evidence>
<keyword evidence="6" id="KW-0061">Asparagine biosynthesis</keyword>
<proteinExistence type="inferred from homology"/>
<dbReference type="Proteomes" id="UP000233343">
    <property type="component" value="Unassembled WGS sequence"/>
</dbReference>
<keyword evidence="6" id="KW-0028">Amino-acid biosynthesis</keyword>
<sequence>MSAIAGILHQNNDPVPYQHSEGMMQAFRNFPVDQTAVWSKEHIFLGCCLQWITPESIHELLPFYDYERGLAITADAIIDNRGELFEKLQVHKDDQQKISDSQLVLLAYFKWGEECPAYLVGDFAFMVWDERNNKLFGARDFSGTRTLYYTSQNERFAFSTTVSGLLSLPYINDDLNPQWIAEFIANPGMFESVDTSATVYKEVFQLAPSHSITVTAGGIKLKRYCTLNERNKLRLKKDDEYIEAFQDVFQSAIQSKLRTFKKKGAHLSGGLDSGSVAAFAGKSLIGEQLHTFSFVPVHDFEDWTHKSRIANERPYIESTLQYHSNLSPNYVSVSERNPYTEIDEWLHTLEMPYKFFENTYWLRGIYQKAAEMNVGVLLNGQRGNWTVSWGPSIDYYARLIKRMKWLKFYQEVQAYSRQSGIGRKRIVSVVVNRKLMPTTYKKEDLFPIFINRNFAKETGVFERLRMNGIDPAGKMSSDAYKVRQNQFQQLYYWNTTGTYGAKMALRYGPVQRDPTDDLRVIRYCLSIPDDQFVRKGMDRALIRRAVKGYLPDNIRLNDETRGVQGADGVHRMMPAWEQFTDEIKKMIENPLIQELLNKEVLTDALAKIKHPDASLAFEYEMKILMRSLILHRFLIGRG</sequence>
<keyword evidence="12" id="KW-1185">Reference proteome</keyword>
<keyword evidence="4 9" id="KW-0547">Nucleotide-binding</keyword>
<organism evidence="11 12">
    <name type="scientific">Cytobacillus horneckiae</name>
    <dbReference type="NCBI Taxonomy" id="549687"/>
    <lineage>
        <taxon>Bacteria</taxon>
        <taxon>Bacillati</taxon>
        <taxon>Bacillota</taxon>
        <taxon>Bacilli</taxon>
        <taxon>Bacillales</taxon>
        <taxon>Bacillaceae</taxon>
        <taxon>Cytobacillus</taxon>
    </lineage>
</organism>
<keyword evidence="5 9" id="KW-0067">ATP-binding</keyword>
<evidence type="ECO:0000256" key="9">
    <source>
        <dbReference type="PIRSR" id="PIRSR001589-2"/>
    </source>
</evidence>
<dbReference type="PROSITE" id="PS51278">
    <property type="entry name" value="GATASE_TYPE_2"/>
    <property type="match status" value="1"/>
</dbReference>
<gene>
    <name evidence="11" type="ORF">CWS20_16950</name>
</gene>
<dbReference type="InterPro" id="IPR006426">
    <property type="entry name" value="Asn_synth_AEB"/>
</dbReference>
<dbReference type="InterPro" id="IPR029055">
    <property type="entry name" value="Ntn_hydrolases_N"/>
</dbReference>
<evidence type="ECO:0000256" key="3">
    <source>
        <dbReference type="ARBA" id="ARBA00012737"/>
    </source>
</evidence>
<comment type="catalytic activity">
    <reaction evidence="8">
        <text>L-aspartate + L-glutamine + ATP + H2O = L-asparagine + L-glutamate + AMP + diphosphate + H(+)</text>
        <dbReference type="Rhea" id="RHEA:12228"/>
        <dbReference type="ChEBI" id="CHEBI:15377"/>
        <dbReference type="ChEBI" id="CHEBI:15378"/>
        <dbReference type="ChEBI" id="CHEBI:29985"/>
        <dbReference type="ChEBI" id="CHEBI:29991"/>
        <dbReference type="ChEBI" id="CHEBI:30616"/>
        <dbReference type="ChEBI" id="CHEBI:33019"/>
        <dbReference type="ChEBI" id="CHEBI:58048"/>
        <dbReference type="ChEBI" id="CHEBI:58359"/>
        <dbReference type="ChEBI" id="CHEBI:456215"/>
        <dbReference type="EC" id="6.3.5.4"/>
    </reaction>
</comment>
<dbReference type="CDD" id="cd00712">
    <property type="entry name" value="AsnB"/>
    <property type="match status" value="1"/>
</dbReference>
<dbReference type="GO" id="GO:0004066">
    <property type="term" value="F:asparagine synthase (glutamine-hydrolyzing) activity"/>
    <property type="evidence" value="ECO:0007669"/>
    <property type="project" value="UniProtKB-EC"/>
</dbReference>
<dbReference type="SUPFAM" id="SSF52402">
    <property type="entry name" value="Adenine nucleotide alpha hydrolases-like"/>
    <property type="match status" value="1"/>
</dbReference>
<evidence type="ECO:0000313" key="11">
    <source>
        <dbReference type="EMBL" id="PKG27783.1"/>
    </source>
</evidence>
<dbReference type="EMBL" id="PISD01000036">
    <property type="protein sequence ID" value="PKG27783.1"/>
    <property type="molecule type" value="Genomic_DNA"/>
</dbReference>
<evidence type="ECO:0000313" key="12">
    <source>
        <dbReference type="Proteomes" id="UP000233343"/>
    </source>
</evidence>
<evidence type="ECO:0000256" key="6">
    <source>
        <dbReference type="ARBA" id="ARBA00022888"/>
    </source>
</evidence>
<dbReference type="Pfam" id="PF00733">
    <property type="entry name" value="Asn_synthase"/>
    <property type="match status" value="1"/>
</dbReference>
<feature type="domain" description="Glutamine amidotransferase type-2" evidence="10">
    <location>
        <begin position="1"/>
        <end position="217"/>
    </location>
</feature>
<accession>A0A2N0ZE65</accession>
<dbReference type="GO" id="GO:0005524">
    <property type="term" value="F:ATP binding"/>
    <property type="evidence" value="ECO:0007669"/>
    <property type="project" value="UniProtKB-KW"/>
</dbReference>
<dbReference type="Gene3D" id="3.40.50.620">
    <property type="entry name" value="HUPs"/>
    <property type="match status" value="2"/>
</dbReference>
<comment type="caution">
    <text evidence="11">The sequence shown here is derived from an EMBL/GenBank/DDBJ whole genome shotgun (WGS) entry which is preliminary data.</text>
</comment>
<comment type="similarity">
    <text evidence="2">Belongs to the asparagine synthetase family.</text>
</comment>
<comment type="pathway">
    <text evidence="1">Amino-acid biosynthesis; L-asparagine biosynthesis; L-asparagine from L-aspartate (L-Gln route): step 1/1.</text>
</comment>
<dbReference type="PIRSF" id="PIRSF001589">
    <property type="entry name" value="Asn_synthetase_glu-h"/>
    <property type="match status" value="1"/>
</dbReference>
<dbReference type="InterPro" id="IPR001962">
    <property type="entry name" value="Asn_synthase"/>
</dbReference>
<dbReference type="RefSeq" id="WP_066190749.1">
    <property type="nucleotide sequence ID" value="NZ_JAFDQP010000012.1"/>
</dbReference>
<evidence type="ECO:0000256" key="1">
    <source>
        <dbReference type="ARBA" id="ARBA00005187"/>
    </source>
</evidence>
<keyword evidence="7" id="KW-0315">Glutamine amidotransferase</keyword>
<dbReference type="InterPro" id="IPR017932">
    <property type="entry name" value="GATase_2_dom"/>
</dbReference>
<name>A0A2N0ZE65_9BACI</name>
<protein>
    <recommendedName>
        <fullName evidence="3">asparagine synthase (glutamine-hydrolyzing)</fullName>
        <ecNumber evidence="3">6.3.5.4</ecNumber>
    </recommendedName>
</protein>
<evidence type="ECO:0000259" key="10">
    <source>
        <dbReference type="PROSITE" id="PS51278"/>
    </source>
</evidence>
<dbReference type="InterPro" id="IPR014729">
    <property type="entry name" value="Rossmann-like_a/b/a_fold"/>
</dbReference>
<evidence type="ECO:0000256" key="7">
    <source>
        <dbReference type="ARBA" id="ARBA00022962"/>
    </source>
</evidence>